<dbReference type="InterPro" id="IPR036412">
    <property type="entry name" value="HAD-like_sf"/>
</dbReference>
<name>A0ABW1QJT2_9ACTN</name>
<dbReference type="RefSeq" id="WP_228552998.1">
    <property type="nucleotide sequence ID" value="NZ_JBHSQL010000006.1"/>
</dbReference>
<dbReference type="Pfam" id="PF13419">
    <property type="entry name" value="HAD_2"/>
    <property type="match status" value="1"/>
</dbReference>
<dbReference type="Gene3D" id="3.40.50.1000">
    <property type="entry name" value="HAD superfamily/HAD-like"/>
    <property type="match status" value="1"/>
</dbReference>
<dbReference type="SFLD" id="SFLDG01129">
    <property type="entry name" value="C1.5:_HAD__Beta-PGM__Phosphata"/>
    <property type="match status" value="1"/>
</dbReference>
<dbReference type="CDD" id="cd07505">
    <property type="entry name" value="HAD_BPGM-like"/>
    <property type="match status" value="1"/>
</dbReference>
<dbReference type="InterPro" id="IPR041492">
    <property type="entry name" value="HAD_2"/>
</dbReference>
<protein>
    <submittedName>
        <fullName evidence="1">HAD family hydrolase</fullName>
    </submittedName>
</protein>
<evidence type="ECO:0000313" key="2">
    <source>
        <dbReference type="Proteomes" id="UP001596097"/>
    </source>
</evidence>
<dbReference type="SUPFAM" id="SSF56784">
    <property type="entry name" value="HAD-like"/>
    <property type="match status" value="1"/>
</dbReference>
<keyword evidence="1" id="KW-0378">Hydrolase</keyword>
<sequence length="238" mass="24932">MSLDTSACATQTGTTDPMPAAVLWDLDGTIVDTEPVWLAAEFSLARRYGGEWTEEDGLELIGSDLLDAARTIRERMGIQPTPEEIVTAMVGEVADHLRHADLVWRPGAIEMIDRLAAAGVPQALVTMSYTEIAEALITRMASNPFGAVVTGDRVTQGKPHPEPYLTAARALGVDPARCVAIEDSGTGTRSAVAAGCQVLVVPNLVPVEAGERRTLVDSLAGLGPADLGALVAGPGLPR</sequence>
<dbReference type="InterPro" id="IPR023198">
    <property type="entry name" value="PGP-like_dom2"/>
</dbReference>
<organism evidence="1 2">
    <name type="scientific">Mumia xiangluensis</name>
    <dbReference type="NCBI Taxonomy" id="1678900"/>
    <lineage>
        <taxon>Bacteria</taxon>
        <taxon>Bacillati</taxon>
        <taxon>Actinomycetota</taxon>
        <taxon>Actinomycetes</taxon>
        <taxon>Propionibacteriales</taxon>
        <taxon>Nocardioidaceae</taxon>
        <taxon>Mumia</taxon>
    </lineage>
</organism>
<dbReference type="GO" id="GO:0016787">
    <property type="term" value="F:hydrolase activity"/>
    <property type="evidence" value="ECO:0007669"/>
    <property type="project" value="UniProtKB-KW"/>
</dbReference>
<dbReference type="InterPro" id="IPR023214">
    <property type="entry name" value="HAD_sf"/>
</dbReference>
<dbReference type="SFLD" id="SFLDS00003">
    <property type="entry name" value="Haloacid_Dehalogenase"/>
    <property type="match status" value="1"/>
</dbReference>
<dbReference type="EMBL" id="JBHSQL010000006">
    <property type="protein sequence ID" value="MFC6149528.1"/>
    <property type="molecule type" value="Genomic_DNA"/>
</dbReference>
<dbReference type="PRINTS" id="PR00413">
    <property type="entry name" value="HADHALOGNASE"/>
</dbReference>
<dbReference type="Proteomes" id="UP001596097">
    <property type="component" value="Unassembled WGS sequence"/>
</dbReference>
<keyword evidence="2" id="KW-1185">Reference proteome</keyword>
<evidence type="ECO:0000313" key="1">
    <source>
        <dbReference type="EMBL" id="MFC6149528.1"/>
    </source>
</evidence>
<dbReference type="Gene3D" id="1.10.150.240">
    <property type="entry name" value="Putative phosphatase, domain 2"/>
    <property type="match status" value="1"/>
</dbReference>
<reference evidence="2" key="1">
    <citation type="journal article" date="2019" name="Int. J. Syst. Evol. Microbiol.">
        <title>The Global Catalogue of Microorganisms (GCM) 10K type strain sequencing project: providing services to taxonomists for standard genome sequencing and annotation.</title>
        <authorList>
            <consortium name="The Broad Institute Genomics Platform"/>
            <consortium name="The Broad Institute Genome Sequencing Center for Infectious Disease"/>
            <person name="Wu L."/>
            <person name="Ma J."/>
        </authorList>
    </citation>
    <scope>NUCLEOTIDE SEQUENCE [LARGE SCALE GENOMIC DNA]</scope>
    <source>
        <strain evidence="2">CGMCC 4.7198</strain>
    </source>
</reference>
<dbReference type="PANTHER" id="PTHR18901:SF38">
    <property type="entry name" value="PSEUDOURIDINE-5'-PHOSPHATASE"/>
    <property type="match status" value="1"/>
</dbReference>
<gene>
    <name evidence="1" type="ORF">ACFPYK_08990</name>
</gene>
<dbReference type="NCBIfam" id="TIGR01509">
    <property type="entry name" value="HAD-SF-IA-v3"/>
    <property type="match status" value="1"/>
</dbReference>
<dbReference type="InterPro" id="IPR006439">
    <property type="entry name" value="HAD-SF_hydro_IA"/>
</dbReference>
<comment type="caution">
    <text evidence="1">The sequence shown here is derived from an EMBL/GenBank/DDBJ whole genome shotgun (WGS) entry which is preliminary data.</text>
</comment>
<proteinExistence type="predicted"/>
<accession>A0ABW1QJT2</accession>
<dbReference type="PANTHER" id="PTHR18901">
    <property type="entry name" value="2-DEOXYGLUCOSE-6-PHOSPHATE PHOSPHATASE 2"/>
    <property type="match status" value="1"/>
</dbReference>